<proteinExistence type="predicted"/>
<organism evidence="2 3">
    <name type="scientific">Tritrichomonas musculus</name>
    <dbReference type="NCBI Taxonomy" id="1915356"/>
    <lineage>
        <taxon>Eukaryota</taxon>
        <taxon>Metamonada</taxon>
        <taxon>Parabasalia</taxon>
        <taxon>Tritrichomonadida</taxon>
        <taxon>Tritrichomonadidae</taxon>
        <taxon>Tritrichomonas</taxon>
    </lineage>
</organism>
<feature type="region of interest" description="Disordered" evidence="1">
    <location>
        <begin position="25"/>
        <end position="80"/>
    </location>
</feature>
<evidence type="ECO:0000256" key="1">
    <source>
        <dbReference type="SAM" id="MobiDB-lite"/>
    </source>
</evidence>
<dbReference type="Proteomes" id="UP001470230">
    <property type="component" value="Unassembled WGS sequence"/>
</dbReference>
<dbReference type="EMBL" id="JAPFFF010000004">
    <property type="protein sequence ID" value="KAK8890959.1"/>
    <property type="molecule type" value="Genomic_DNA"/>
</dbReference>
<reference evidence="2 3" key="1">
    <citation type="submission" date="2024-04" db="EMBL/GenBank/DDBJ databases">
        <title>Tritrichomonas musculus Genome.</title>
        <authorList>
            <person name="Alves-Ferreira E."/>
            <person name="Grigg M."/>
            <person name="Lorenzi H."/>
            <person name="Galac M."/>
        </authorList>
    </citation>
    <scope>NUCLEOTIDE SEQUENCE [LARGE SCALE GENOMIC DNA]</scope>
    <source>
        <strain evidence="2 3">EAF2021</strain>
    </source>
</reference>
<gene>
    <name evidence="2" type="ORF">M9Y10_028160</name>
</gene>
<evidence type="ECO:0000313" key="2">
    <source>
        <dbReference type="EMBL" id="KAK8890959.1"/>
    </source>
</evidence>
<sequence length="128" mass="14722">MDMDEWDNIPFDEWEVESYENHPIADAPCPSLNSESMSNPPMNADQTNILSPNLYPEVEIGSSSDEEAPPLPESNKLARENLELRQKVEQLVNQSKSAENKNKSLKKQLFKCRNIFKHQIKSMKKAFK</sequence>
<protein>
    <submittedName>
        <fullName evidence="2">Uncharacterized protein</fullName>
    </submittedName>
</protein>
<feature type="compositionally biased region" description="Polar residues" evidence="1">
    <location>
        <begin position="31"/>
        <end position="51"/>
    </location>
</feature>
<name>A0ABR2KIQ2_9EUKA</name>
<comment type="caution">
    <text evidence="2">The sequence shown here is derived from an EMBL/GenBank/DDBJ whole genome shotgun (WGS) entry which is preliminary data.</text>
</comment>
<keyword evidence="3" id="KW-1185">Reference proteome</keyword>
<accession>A0ABR2KIQ2</accession>
<evidence type="ECO:0000313" key="3">
    <source>
        <dbReference type="Proteomes" id="UP001470230"/>
    </source>
</evidence>